<dbReference type="InterPro" id="IPR010664">
    <property type="entry name" value="LipoPS_assembly_LptC-rel"/>
</dbReference>
<dbReference type="Pfam" id="PF06835">
    <property type="entry name" value="LptC"/>
    <property type="match status" value="1"/>
</dbReference>
<keyword evidence="3" id="KW-1185">Reference proteome</keyword>
<dbReference type="Proteomes" id="UP001194469">
    <property type="component" value="Unassembled WGS sequence"/>
</dbReference>
<evidence type="ECO:0000313" key="2">
    <source>
        <dbReference type="EMBL" id="MBG3878215.1"/>
    </source>
</evidence>
<protein>
    <submittedName>
        <fullName evidence="2">LPS export ABC transporter periplasmic protein LptC</fullName>
    </submittedName>
</protein>
<evidence type="ECO:0000256" key="1">
    <source>
        <dbReference type="SAM" id="MobiDB-lite"/>
    </source>
</evidence>
<sequence>MRRRTLLILLLVALVVGGAAAWRWQAGMRQALETAISGGHADPATLEEAVGVAMKGIELVQGEKGIELWRLKATWAQLRQSNNVIDVDSPDIVYQMDGGKQVRILAKKGEVQQEAQMVSMWDDVHATHDRHELFARLMVYNGTSRIMYFPEGARIEGQSLSGNATRLEWDMASDVLRGSDGVTMLLTPRAGDGGGQPVPGNVAAPKPAPQDADSQKKAVQKAPAKKSPEKKSSDQKASGQKASGQKASGQKASGQKAPTAKAVQQGAGASKSTKQETRQ</sequence>
<comment type="caution">
    <text evidence="2">The sequence shown here is derived from an EMBL/GenBank/DDBJ whole genome shotgun (WGS) entry which is preliminary data.</text>
</comment>
<organism evidence="2 3">
    <name type="scientific">Nitratidesulfovibrio oxamicus</name>
    <dbReference type="NCBI Taxonomy" id="32016"/>
    <lineage>
        <taxon>Bacteria</taxon>
        <taxon>Pseudomonadati</taxon>
        <taxon>Thermodesulfobacteriota</taxon>
        <taxon>Desulfovibrionia</taxon>
        <taxon>Desulfovibrionales</taxon>
        <taxon>Desulfovibrionaceae</taxon>
        <taxon>Nitratidesulfovibrio</taxon>
    </lineage>
</organism>
<evidence type="ECO:0000313" key="3">
    <source>
        <dbReference type="Proteomes" id="UP001194469"/>
    </source>
</evidence>
<accession>A0ABS0J6X2</accession>
<feature type="region of interest" description="Disordered" evidence="1">
    <location>
        <begin position="184"/>
        <end position="279"/>
    </location>
</feature>
<gene>
    <name evidence="2" type="primary">lptC</name>
    <name evidence="2" type="ORF">FVW20_14650</name>
</gene>
<dbReference type="EMBL" id="VRYY01000508">
    <property type="protein sequence ID" value="MBG3878215.1"/>
    <property type="molecule type" value="Genomic_DNA"/>
</dbReference>
<dbReference type="Gene3D" id="2.60.450.10">
    <property type="entry name" value="Lipopolysaccharide (LPS) transport protein A like domain"/>
    <property type="match status" value="1"/>
</dbReference>
<dbReference type="NCBIfam" id="TIGR04409">
    <property type="entry name" value="LptC_YrbK"/>
    <property type="match status" value="1"/>
</dbReference>
<dbReference type="RefSeq" id="WP_196610190.1">
    <property type="nucleotide sequence ID" value="NZ_VRYY01000508.1"/>
</dbReference>
<reference evidence="2 3" key="1">
    <citation type="submission" date="2019-08" db="EMBL/GenBank/DDBJ databases">
        <authorList>
            <person name="Luo N."/>
        </authorList>
    </citation>
    <scope>NUCLEOTIDE SEQUENCE [LARGE SCALE GENOMIC DNA]</scope>
    <source>
        <strain evidence="2 3">NCIMB 9442</strain>
    </source>
</reference>
<name>A0ABS0J6X2_9BACT</name>
<dbReference type="InterPro" id="IPR026265">
    <property type="entry name" value="LptC"/>
</dbReference>
<proteinExistence type="predicted"/>
<feature type="compositionally biased region" description="Polar residues" evidence="1">
    <location>
        <begin position="235"/>
        <end position="253"/>
    </location>
</feature>